<reference evidence="2 3" key="1">
    <citation type="journal article" date="2024" name="Science">
        <title>Giant polyketide synthase enzymes in the biosynthesis of giant marine polyether toxins.</title>
        <authorList>
            <person name="Fallon T.R."/>
            <person name="Shende V.V."/>
            <person name="Wierzbicki I.H."/>
            <person name="Pendleton A.L."/>
            <person name="Watervoot N.F."/>
            <person name="Auber R.P."/>
            <person name="Gonzalez D.J."/>
            <person name="Wisecaver J.H."/>
            <person name="Moore B.S."/>
        </authorList>
    </citation>
    <scope>NUCLEOTIDE SEQUENCE [LARGE SCALE GENOMIC DNA]</scope>
    <source>
        <strain evidence="2 3">12B1</strain>
    </source>
</reference>
<gene>
    <name evidence="2" type="ORF">AB1Y20_002868</name>
</gene>
<comment type="caution">
    <text evidence="2">The sequence shown here is derived from an EMBL/GenBank/DDBJ whole genome shotgun (WGS) entry which is preliminary data.</text>
</comment>
<protein>
    <recommendedName>
        <fullName evidence="4">Transmembrane protein</fullName>
    </recommendedName>
</protein>
<dbReference type="Proteomes" id="UP001515480">
    <property type="component" value="Unassembled WGS sequence"/>
</dbReference>
<dbReference type="Gene3D" id="1.20.140.140">
    <property type="entry name" value="Calcium release-activated calcium channel protein Orai"/>
    <property type="match status" value="1"/>
</dbReference>
<proteinExistence type="predicted"/>
<accession>A0AB34J970</accession>
<dbReference type="InterPro" id="IPR038350">
    <property type="entry name" value="Orai_sf"/>
</dbReference>
<evidence type="ECO:0000313" key="3">
    <source>
        <dbReference type="Proteomes" id="UP001515480"/>
    </source>
</evidence>
<sequence>MLAADKDRLIAGLKQHALSLRHKELDYFVERYSNLATQASILAGFAFDSLVELDVEGIKNESPAWVRDMYYICGALTMTFALYTVCIASFATVWGHRLALQGPTGSVDKAVAVMMKFRNSIFFSFACGLFCLILSATAMAWIKMGDAASAVTAVFGLFFISIVVKYQRMKMMFAIPQDMMVRGDVRVNCGSTEVDVATLEAGFGAGHHGLNIPPGASYSEGHGGGAIPSVFPLLPGTQRA</sequence>
<feature type="transmembrane region" description="Helical" evidence="1">
    <location>
        <begin position="148"/>
        <end position="166"/>
    </location>
</feature>
<organism evidence="2 3">
    <name type="scientific">Prymnesium parvum</name>
    <name type="common">Toxic golden alga</name>
    <dbReference type="NCBI Taxonomy" id="97485"/>
    <lineage>
        <taxon>Eukaryota</taxon>
        <taxon>Haptista</taxon>
        <taxon>Haptophyta</taxon>
        <taxon>Prymnesiophyceae</taxon>
        <taxon>Prymnesiales</taxon>
        <taxon>Prymnesiaceae</taxon>
        <taxon>Prymnesium</taxon>
    </lineage>
</organism>
<keyword evidence="1" id="KW-0812">Transmembrane</keyword>
<dbReference type="EMBL" id="JBGBPQ010000010">
    <property type="protein sequence ID" value="KAL1518580.1"/>
    <property type="molecule type" value="Genomic_DNA"/>
</dbReference>
<dbReference type="AlphaFoldDB" id="A0AB34J970"/>
<evidence type="ECO:0000313" key="2">
    <source>
        <dbReference type="EMBL" id="KAL1518580.1"/>
    </source>
</evidence>
<name>A0AB34J970_PRYPA</name>
<keyword evidence="3" id="KW-1185">Reference proteome</keyword>
<feature type="transmembrane region" description="Helical" evidence="1">
    <location>
        <begin position="69"/>
        <end position="94"/>
    </location>
</feature>
<keyword evidence="1" id="KW-1133">Transmembrane helix</keyword>
<evidence type="ECO:0008006" key="4">
    <source>
        <dbReference type="Google" id="ProtNLM"/>
    </source>
</evidence>
<feature type="transmembrane region" description="Helical" evidence="1">
    <location>
        <begin position="121"/>
        <end position="142"/>
    </location>
</feature>
<evidence type="ECO:0000256" key="1">
    <source>
        <dbReference type="SAM" id="Phobius"/>
    </source>
</evidence>
<keyword evidence="1" id="KW-0472">Membrane</keyword>